<dbReference type="InterPro" id="IPR025965">
    <property type="entry name" value="FlgD/Vpr_Ig-like"/>
</dbReference>
<name>A0A382DJI1_9ZZZZ</name>
<accession>A0A382DJI1</accession>
<feature type="domain" description="FlgD/Vpr Ig-like" evidence="1">
    <location>
        <begin position="178"/>
        <end position="231"/>
    </location>
</feature>
<evidence type="ECO:0000313" key="2">
    <source>
        <dbReference type="EMBL" id="SVB38415.1"/>
    </source>
</evidence>
<reference evidence="2" key="1">
    <citation type="submission" date="2018-05" db="EMBL/GenBank/DDBJ databases">
        <authorList>
            <person name="Lanie J.A."/>
            <person name="Ng W.-L."/>
            <person name="Kazmierczak K.M."/>
            <person name="Andrzejewski T.M."/>
            <person name="Davidsen T.M."/>
            <person name="Wayne K.J."/>
            <person name="Tettelin H."/>
            <person name="Glass J.I."/>
            <person name="Rusch D."/>
            <person name="Podicherti R."/>
            <person name="Tsui H.-C.T."/>
            <person name="Winkler M.E."/>
        </authorList>
    </citation>
    <scope>NUCLEOTIDE SEQUENCE</scope>
</reference>
<organism evidence="2">
    <name type="scientific">marine metagenome</name>
    <dbReference type="NCBI Taxonomy" id="408172"/>
    <lineage>
        <taxon>unclassified sequences</taxon>
        <taxon>metagenomes</taxon>
        <taxon>ecological metagenomes</taxon>
    </lineage>
</organism>
<evidence type="ECO:0000259" key="1">
    <source>
        <dbReference type="Pfam" id="PF13860"/>
    </source>
</evidence>
<gene>
    <name evidence="2" type="ORF">METZ01_LOCUS191269</name>
</gene>
<dbReference type="Gene3D" id="2.60.40.4070">
    <property type="match status" value="1"/>
</dbReference>
<proteinExistence type="predicted"/>
<dbReference type="AlphaFoldDB" id="A0A382DJI1"/>
<protein>
    <recommendedName>
        <fullName evidence="1">FlgD/Vpr Ig-like domain-containing protein</fullName>
    </recommendedName>
</protein>
<dbReference type="InterPro" id="IPR026444">
    <property type="entry name" value="Secre_tail"/>
</dbReference>
<sequence>EDWTLIHKTFFEDRTHDLQEDLFVYSGEVSTSLRTNSGDWDWVLRYRPPEPLDPTRFDRVTFAFHPGPLDWRNGEDFNIYMCGRLIDLIEEGYVDPTIKDWQQIEIPLSRFGRAAPIQEVTLGGDFAARIYVDDVRLRGASARTTILDEEASPSTFRLAQSYPNPFNSETVIEYAVPSAERVRLRIYNLSGQVVTDLVDDAHVAGTYRAHWDARDGAGRAVASGVYLYRLQTGDLVQSRKLVLVR</sequence>
<feature type="non-terminal residue" evidence="2">
    <location>
        <position position="1"/>
    </location>
</feature>
<dbReference type="EMBL" id="UINC01039639">
    <property type="protein sequence ID" value="SVB38415.1"/>
    <property type="molecule type" value="Genomic_DNA"/>
</dbReference>
<dbReference type="Pfam" id="PF13860">
    <property type="entry name" value="FlgD_ig"/>
    <property type="match status" value="1"/>
</dbReference>
<dbReference type="NCBIfam" id="TIGR04183">
    <property type="entry name" value="Por_Secre_tail"/>
    <property type="match status" value="1"/>
</dbReference>